<name>A0A7C9RPQ9_9PSEU</name>
<dbReference type="RefSeq" id="WP_166046417.1">
    <property type="nucleotide sequence ID" value="NZ_JAAMPJ010000004.1"/>
</dbReference>
<accession>A0A7C9RPQ9</accession>
<organism evidence="1 2">
    <name type="scientific">Lentzea alba</name>
    <dbReference type="NCBI Taxonomy" id="2714351"/>
    <lineage>
        <taxon>Bacteria</taxon>
        <taxon>Bacillati</taxon>
        <taxon>Actinomycetota</taxon>
        <taxon>Actinomycetes</taxon>
        <taxon>Pseudonocardiales</taxon>
        <taxon>Pseudonocardiaceae</taxon>
        <taxon>Lentzea</taxon>
    </lineage>
</organism>
<dbReference type="EMBL" id="JAAMPJ010000004">
    <property type="protein sequence ID" value="NGY60371.1"/>
    <property type="molecule type" value="Genomic_DNA"/>
</dbReference>
<comment type="caution">
    <text evidence="1">The sequence shown here is derived from an EMBL/GenBank/DDBJ whole genome shotgun (WGS) entry which is preliminary data.</text>
</comment>
<evidence type="ECO:0000313" key="1">
    <source>
        <dbReference type="EMBL" id="NGY60371.1"/>
    </source>
</evidence>
<protein>
    <submittedName>
        <fullName evidence="1">Uncharacterized protein</fullName>
    </submittedName>
</protein>
<dbReference type="AlphaFoldDB" id="A0A7C9RPQ9"/>
<reference evidence="1 2" key="1">
    <citation type="submission" date="2020-03" db="EMBL/GenBank/DDBJ databases">
        <title>Isolation and identification of active actinomycetes.</title>
        <authorList>
            <person name="Sun X."/>
        </authorList>
    </citation>
    <scope>NUCLEOTIDE SEQUENCE [LARGE SCALE GENOMIC DNA]</scope>
    <source>
        <strain evidence="1 2">NEAU-D13</strain>
    </source>
</reference>
<sequence length="191" mass="21473">MENLPLDCISTGYNRDNGILFINDVAELSRVLGLDPTELTSDPTAFENDDGTWVVPFATTLVVAQRAASVFADEVLTEVEEAETKARQEAIHGSYHRSSRDDGYIEPEICIEVDKMYAPARQLVRDWCGHEAAERLTELVALRAEVFRLGKLVERAVTELGKWDRTTADGLEKELGIPIETLRHSRRPDHH</sequence>
<keyword evidence="2" id="KW-1185">Reference proteome</keyword>
<dbReference type="Proteomes" id="UP000481360">
    <property type="component" value="Unassembled WGS sequence"/>
</dbReference>
<proteinExistence type="predicted"/>
<gene>
    <name evidence="1" type="ORF">G7043_15685</name>
</gene>
<evidence type="ECO:0000313" key="2">
    <source>
        <dbReference type="Proteomes" id="UP000481360"/>
    </source>
</evidence>